<evidence type="ECO:0000313" key="6">
    <source>
        <dbReference type="Xenbase" id="XB-GENE-29097583"/>
    </source>
</evidence>
<dbReference type="PANTHER" id="PTHR16983:SF13">
    <property type="entry name" value="LYMPHOCYTE ANTIGEN 6E"/>
    <property type="match status" value="1"/>
</dbReference>
<dbReference type="InterPro" id="IPR045860">
    <property type="entry name" value="Snake_toxin-like_sf"/>
</dbReference>
<dbReference type="Proteomes" id="UP000008143">
    <property type="component" value="Chromosome 6"/>
</dbReference>
<dbReference type="Pfam" id="PF00087">
    <property type="entry name" value="Toxin_TOLIP"/>
    <property type="match status" value="1"/>
</dbReference>
<dbReference type="RefSeq" id="XP_031760367.1">
    <property type="nucleotide sequence ID" value="XM_031904507.1"/>
</dbReference>
<dbReference type="PANTHER" id="PTHR16983">
    <property type="entry name" value="UPAR/LY6 DOMAIN-CONTAINING PROTEIN"/>
    <property type="match status" value="1"/>
</dbReference>
<feature type="signal peptide" evidence="2">
    <location>
        <begin position="1"/>
        <end position="18"/>
    </location>
</feature>
<dbReference type="SUPFAM" id="SSF57302">
    <property type="entry name" value="Snake toxin-like"/>
    <property type="match status" value="1"/>
</dbReference>
<proteinExistence type="predicted"/>
<keyword evidence="1 2" id="KW-0732">Signal</keyword>
<dbReference type="KEGG" id="xtr:116411711"/>
<sequence length="97" mass="9753">MAALCVSLLLAALCIGTAVPLQCYTCVGSATNANCKIPIICSSIHKYCMTVVGSASGATAVSKSCMPSCTPGIYKILPGSPLRFPAAEPTCATVPLG</sequence>
<evidence type="ECO:0000256" key="2">
    <source>
        <dbReference type="SAM" id="SignalP"/>
    </source>
</evidence>
<evidence type="ECO:0000313" key="4">
    <source>
        <dbReference type="Proteomes" id="UP000008143"/>
    </source>
</evidence>
<dbReference type="Gene3D" id="2.10.60.10">
    <property type="entry name" value="CD59"/>
    <property type="match status" value="1"/>
</dbReference>
<dbReference type="AlphaFoldDB" id="A0A8J1JR48"/>
<evidence type="ECO:0000256" key="1">
    <source>
        <dbReference type="ARBA" id="ARBA00022729"/>
    </source>
</evidence>
<protein>
    <submittedName>
        <fullName evidence="5">Lymphocyte antigen 6E-like</fullName>
    </submittedName>
</protein>
<accession>A0A8J1JR48</accession>
<evidence type="ECO:0000313" key="5">
    <source>
        <dbReference type="RefSeq" id="XP_031760367.1"/>
    </source>
</evidence>
<organism evidence="4 5">
    <name type="scientific">Xenopus tropicalis</name>
    <name type="common">Western clawed frog</name>
    <name type="synonym">Silurana tropicalis</name>
    <dbReference type="NCBI Taxonomy" id="8364"/>
    <lineage>
        <taxon>Eukaryota</taxon>
        <taxon>Metazoa</taxon>
        <taxon>Chordata</taxon>
        <taxon>Craniata</taxon>
        <taxon>Vertebrata</taxon>
        <taxon>Euteleostomi</taxon>
        <taxon>Amphibia</taxon>
        <taxon>Batrachia</taxon>
        <taxon>Anura</taxon>
        <taxon>Pipoidea</taxon>
        <taxon>Pipidae</taxon>
        <taxon>Xenopodinae</taxon>
        <taxon>Xenopus</taxon>
        <taxon>Silurana</taxon>
    </lineage>
</organism>
<dbReference type="InterPro" id="IPR035076">
    <property type="entry name" value="Toxin/TOLIP"/>
</dbReference>
<gene>
    <name evidence="5 6" type="primary">LOC116411711</name>
</gene>
<dbReference type="GeneID" id="116411711"/>
<keyword evidence="4" id="KW-1185">Reference proteome</keyword>
<dbReference type="AGR" id="Xenbase:XB-GENE-29097583"/>
<feature type="domain" description="Snake toxin/toxin-like" evidence="3">
    <location>
        <begin position="21"/>
        <end position="74"/>
    </location>
</feature>
<dbReference type="InterPro" id="IPR051110">
    <property type="entry name" value="Ly-6/neurotoxin-like_GPI-ap"/>
</dbReference>
<dbReference type="Xenbase" id="XB-GENE-29097583">
    <property type="gene designation" value="LOC116411711"/>
</dbReference>
<dbReference type="OrthoDB" id="6223185at2759"/>
<evidence type="ECO:0000259" key="3">
    <source>
        <dbReference type="Pfam" id="PF00087"/>
    </source>
</evidence>
<name>A0A8J1JR48_XENTR</name>
<reference evidence="5" key="1">
    <citation type="submission" date="2025-08" db="UniProtKB">
        <authorList>
            <consortium name="RefSeq"/>
        </authorList>
    </citation>
    <scope>IDENTIFICATION</scope>
    <source>
        <strain evidence="5">Nigerian</strain>
        <tissue evidence="5">Liver and blood</tissue>
    </source>
</reference>
<feature type="chain" id="PRO_5035308688" evidence="2">
    <location>
        <begin position="19"/>
        <end position="97"/>
    </location>
</feature>